<keyword evidence="1" id="KW-0479">Metal-binding</keyword>
<keyword evidence="2 4" id="KW-0863">Zinc-finger</keyword>
<evidence type="ECO:0000256" key="3">
    <source>
        <dbReference type="ARBA" id="ARBA00022833"/>
    </source>
</evidence>
<keyword evidence="3" id="KW-0862">Zinc</keyword>
<evidence type="ECO:0000256" key="1">
    <source>
        <dbReference type="ARBA" id="ARBA00022723"/>
    </source>
</evidence>
<evidence type="ECO:0000259" key="5">
    <source>
        <dbReference type="PROSITE" id="PS51999"/>
    </source>
</evidence>
<organism evidence="6 7">
    <name type="scientific">Miscanthus lutarioriparius</name>
    <dbReference type="NCBI Taxonomy" id="422564"/>
    <lineage>
        <taxon>Eukaryota</taxon>
        <taxon>Viridiplantae</taxon>
        <taxon>Streptophyta</taxon>
        <taxon>Embryophyta</taxon>
        <taxon>Tracheophyta</taxon>
        <taxon>Spermatophyta</taxon>
        <taxon>Magnoliopsida</taxon>
        <taxon>Liliopsida</taxon>
        <taxon>Poales</taxon>
        <taxon>Poaceae</taxon>
        <taxon>PACMAD clade</taxon>
        <taxon>Panicoideae</taxon>
        <taxon>Andropogonodae</taxon>
        <taxon>Andropogoneae</taxon>
        <taxon>Saccharinae</taxon>
        <taxon>Miscanthus</taxon>
    </lineage>
</organism>
<evidence type="ECO:0000256" key="2">
    <source>
        <dbReference type="ARBA" id="ARBA00022771"/>
    </source>
</evidence>
<keyword evidence="7" id="KW-1185">Reference proteome</keyword>
<dbReference type="AlphaFoldDB" id="A0A811NIT0"/>
<comment type="caution">
    <text evidence="6">The sequence shown here is derived from an EMBL/GenBank/DDBJ whole genome shotgun (WGS) entry which is preliminary data.</text>
</comment>
<reference evidence="6" key="1">
    <citation type="submission" date="2020-10" db="EMBL/GenBank/DDBJ databases">
        <authorList>
            <person name="Han B."/>
            <person name="Lu T."/>
            <person name="Zhao Q."/>
            <person name="Huang X."/>
            <person name="Zhao Y."/>
        </authorList>
    </citation>
    <scope>NUCLEOTIDE SEQUENCE</scope>
</reference>
<dbReference type="PROSITE" id="PS51999">
    <property type="entry name" value="ZF_GRF"/>
    <property type="match status" value="1"/>
</dbReference>
<sequence length="242" mass="27449">MAVLYDNQFVHHPKDHGAIGPFLPVEPTPSCYCGLPVFVKRSRHPAPVGRAFYCCQLKRHPPTLDAYLEGCSFYQWIDGDEMFDPLIMLFSYDPWKSVSYLEFVRRVPPPPNPPEITEAEKVDAALRRLANPPRCHCGVSARLTTPSQRGAFTAFYCCGLRDYRGFPSCDFEEYNYGSKSHWPSEYEFAEFQAGIKPWPCTKMPNRKCKCGIKAREGVVLSELGYGYYCGNAYGGPSELWVS</sequence>
<accession>A0A811NIT0</accession>
<evidence type="ECO:0000256" key="4">
    <source>
        <dbReference type="PROSITE-ProRule" id="PRU01343"/>
    </source>
</evidence>
<dbReference type="Proteomes" id="UP000604825">
    <property type="component" value="Unassembled WGS sequence"/>
</dbReference>
<dbReference type="PANTHER" id="PTHR48127:SF1">
    <property type="entry name" value="ZINC FINGER GRF-TYPE DOMAIN-CONTAINING PROTEIN"/>
    <property type="match status" value="1"/>
</dbReference>
<dbReference type="InterPro" id="IPR010666">
    <property type="entry name" value="Znf_GRF"/>
</dbReference>
<dbReference type="EMBL" id="CAJGYO010000005">
    <property type="protein sequence ID" value="CAD6228608.1"/>
    <property type="molecule type" value="Genomic_DNA"/>
</dbReference>
<gene>
    <name evidence="6" type="ORF">NCGR_LOCUS19347</name>
</gene>
<proteinExistence type="predicted"/>
<name>A0A811NIT0_9POAL</name>
<protein>
    <recommendedName>
        <fullName evidence="5">GRF-type domain-containing protein</fullName>
    </recommendedName>
</protein>
<evidence type="ECO:0000313" key="6">
    <source>
        <dbReference type="EMBL" id="CAD6228608.1"/>
    </source>
</evidence>
<evidence type="ECO:0000313" key="7">
    <source>
        <dbReference type="Proteomes" id="UP000604825"/>
    </source>
</evidence>
<dbReference type="PANTHER" id="PTHR48127">
    <property type="entry name" value="GRF-TYPE DOMAIN-CONTAINING PROTEIN"/>
    <property type="match status" value="1"/>
</dbReference>
<feature type="domain" description="GRF-type" evidence="5">
    <location>
        <begin position="31"/>
        <end position="80"/>
    </location>
</feature>
<dbReference type="GO" id="GO:0008270">
    <property type="term" value="F:zinc ion binding"/>
    <property type="evidence" value="ECO:0007669"/>
    <property type="project" value="UniProtKB-KW"/>
</dbReference>